<comment type="caution">
    <text evidence="1">The sequence shown here is derived from an EMBL/GenBank/DDBJ whole genome shotgun (WGS) entry which is preliminary data.</text>
</comment>
<name>A0A645IG83_9ZZZZ</name>
<organism evidence="1">
    <name type="scientific">bioreactor metagenome</name>
    <dbReference type="NCBI Taxonomy" id="1076179"/>
    <lineage>
        <taxon>unclassified sequences</taxon>
        <taxon>metagenomes</taxon>
        <taxon>ecological metagenomes</taxon>
    </lineage>
</organism>
<accession>A0A645IG83</accession>
<reference evidence="1" key="1">
    <citation type="submission" date="2019-08" db="EMBL/GenBank/DDBJ databases">
        <authorList>
            <person name="Kucharzyk K."/>
            <person name="Murdoch R.W."/>
            <person name="Higgins S."/>
            <person name="Loffler F."/>
        </authorList>
    </citation>
    <scope>NUCLEOTIDE SEQUENCE</scope>
</reference>
<gene>
    <name evidence="1" type="ORF">SDC9_197944</name>
</gene>
<dbReference type="EMBL" id="VSSQ01114395">
    <property type="protein sequence ID" value="MPN50318.1"/>
    <property type="molecule type" value="Genomic_DNA"/>
</dbReference>
<dbReference type="AlphaFoldDB" id="A0A645IG83"/>
<sequence length="64" mass="6993">MSLIRWKHAHDDADGGGFAGTIATKKTKGFAAFGVQVDVVKHQVATEGFADLLNRKLHKNLRMS</sequence>
<protein>
    <submittedName>
        <fullName evidence="1">Uncharacterized protein</fullName>
    </submittedName>
</protein>
<proteinExistence type="predicted"/>
<evidence type="ECO:0000313" key="1">
    <source>
        <dbReference type="EMBL" id="MPN50318.1"/>
    </source>
</evidence>